<protein>
    <recommendedName>
        <fullName evidence="2">DUF7516 domain-containing protein</fullName>
    </recommendedName>
</protein>
<dbReference type="Pfam" id="PF24360">
    <property type="entry name" value="DUF7516"/>
    <property type="match status" value="1"/>
</dbReference>
<feature type="region of interest" description="Disordered" evidence="1">
    <location>
        <begin position="512"/>
        <end position="565"/>
    </location>
</feature>
<feature type="compositionally biased region" description="Acidic residues" evidence="1">
    <location>
        <begin position="65"/>
        <end position="92"/>
    </location>
</feature>
<name>A0A914P3P5_9BILA</name>
<sequence length="565" mass="64270">MKFSIRKPADLYSEASNASTDDLEYTDEECDASICSTSTLKAASLPPSRNTQKEPLAKRFHSSSDNDDDADNEGADDYDESEEDNDDSWDNDFDMKDPFGYGEKDPFPFDSHQQNNITDYSKISVQPSVLSEITVTEAKQRILVCCRDLGISEEKEVRYPDIQKIYLRHYGTALDKDEMALLFPETSVLNVFKEDFKGVLKVVSPRDSPDSTIRLTAVGDIRESIRAVENNEIYGILKPVPELSAEVVEEILKNRSKFDQNAVKTNLNQQISRQDILALRKKGFAKDNFIGLPRVRNPVIKERDEDGQDEFTDDENELGDTPFVSLKPRRKYVEPSDPDFGSRIPQRPREPSYTPRSKTSSIANTDVSSALQERRRQNRRRINNIYDGDDSDVWSDDTEDYTPLLLIKEPHGEVYRDKLNVTTQSGFMHRSGQEPFIERVLRPSHFIDLFDDETASTLNTNTTESSKEAKKRYENVQHGIAANEIRETTTEGSESCQNEIRNEQVGSVIEQDTVSTPPQSIMSQASSINDTEGYDSEYDSHNTEENEYYRNGYSSDESLGFIGKR</sequence>
<dbReference type="Proteomes" id="UP000887578">
    <property type="component" value="Unplaced"/>
</dbReference>
<feature type="compositionally biased region" description="Basic and acidic residues" evidence="1">
    <location>
        <begin position="538"/>
        <end position="548"/>
    </location>
</feature>
<proteinExistence type="predicted"/>
<dbReference type="WBParaSite" id="PDA_v2.g12476.t1">
    <property type="protein sequence ID" value="PDA_v2.g12476.t1"/>
    <property type="gene ID" value="PDA_v2.g12476"/>
</dbReference>
<feature type="compositionally biased region" description="Polar residues" evidence="1">
    <location>
        <begin position="354"/>
        <end position="371"/>
    </location>
</feature>
<feature type="compositionally biased region" description="Polar residues" evidence="1">
    <location>
        <begin position="512"/>
        <end position="530"/>
    </location>
</feature>
<accession>A0A914P3P5</accession>
<reference evidence="4" key="1">
    <citation type="submission" date="2022-11" db="UniProtKB">
        <authorList>
            <consortium name="WormBaseParasite"/>
        </authorList>
    </citation>
    <scope>IDENTIFICATION</scope>
</reference>
<keyword evidence="3" id="KW-1185">Reference proteome</keyword>
<feature type="region of interest" description="Disordered" evidence="1">
    <location>
        <begin position="300"/>
        <end position="376"/>
    </location>
</feature>
<evidence type="ECO:0000313" key="4">
    <source>
        <dbReference type="WBParaSite" id="PDA_v2.g12476.t1"/>
    </source>
</evidence>
<dbReference type="InterPro" id="IPR055938">
    <property type="entry name" value="DUF7516"/>
</dbReference>
<evidence type="ECO:0000259" key="2">
    <source>
        <dbReference type="Pfam" id="PF24360"/>
    </source>
</evidence>
<dbReference type="AlphaFoldDB" id="A0A914P3P5"/>
<feature type="region of interest" description="Disordered" evidence="1">
    <location>
        <begin position="1"/>
        <end position="97"/>
    </location>
</feature>
<organism evidence="3 4">
    <name type="scientific">Panagrolaimus davidi</name>
    <dbReference type="NCBI Taxonomy" id="227884"/>
    <lineage>
        <taxon>Eukaryota</taxon>
        <taxon>Metazoa</taxon>
        <taxon>Ecdysozoa</taxon>
        <taxon>Nematoda</taxon>
        <taxon>Chromadorea</taxon>
        <taxon>Rhabditida</taxon>
        <taxon>Tylenchina</taxon>
        <taxon>Panagrolaimomorpha</taxon>
        <taxon>Panagrolaimoidea</taxon>
        <taxon>Panagrolaimidae</taxon>
        <taxon>Panagrolaimus</taxon>
    </lineage>
</organism>
<evidence type="ECO:0000313" key="3">
    <source>
        <dbReference type="Proteomes" id="UP000887578"/>
    </source>
</evidence>
<feature type="compositionally biased region" description="Acidic residues" evidence="1">
    <location>
        <begin position="21"/>
        <end position="31"/>
    </location>
</feature>
<feature type="domain" description="DUF7516" evidence="2">
    <location>
        <begin position="137"/>
        <end position="215"/>
    </location>
</feature>
<evidence type="ECO:0000256" key="1">
    <source>
        <dbReference type="SAM" id="MobiDB-lite"/>
    </source>
</evidence>
<feature type="compositionally biased region" description="Acidic residues" evidence="1">
    <location>
        <begin position="305"/>
        <end position="318"/>
    </location>
</feature>